<evidence type="ECO:0000256" key="16">
    <source>
        <dbReference type="PROSITE-ProRule" id="PRU00352"/>
    </source>
</evidence>
<dbReference type="Ensembl" id="ENSEBUT00000024948.1">
    <property type="protein sequence ID" value="ENSEBUP00000024371.1"/>
    <property type="gene ID" value="ENSEBUG00000015014.1"/>
</dbReference>
<keyword evidence="10" id="KW-1015">Disulfide bond</keyword>
<dbReference type="InterPro" id="IPR016201">
    <property type="entry name" value="PSI"/>
</dbReference>
<dbReference type="Pfam" id="PF01437">
    <property type="entry name" value="PSI"/>
    <property type="match status" value="1"/>
</dbReference>
<proteinExistence type="inferred from homology"/>
<dbReference type="Gene3D" id="2.60.40.10">
    <property type="entry name" value="Immunoglobulins"/>
    <property type="match status" value="1"/>
</dbReference>
<keyword evidence="5" id="KW-0732">Signal</keyword>
<dbReference type="GO" id="GO:0017154">
    <property type="term" value="F:semaphorin receptor activity"/>
    <property type="evidence" value="ECO:0007669"/>
    <property type="project" value="InterPro"/>
</dbReference>
<evidence type="ECO:0000259" key="18">
    <source>
        <dbReference type="PROSITE" id="PS51004"/>
    </source>
</evidence>
<accession>A0A8C4R588</accession>
<evidence type="ECO:0000256" key="6">
    <source>
        <dbReference type="ARBA" id="ARBA00022737"/>
    </source>
</evidence>
<organism evidence="19 20">
    <name type="scientific">Eptatretus burgeri</name>
    <name type="common">Inshore hagfish</name>
    <dbReference type="NCBI Taxonomy" id="7764"/>
    <lineage>
        <taxon>Eukaryota</taxon>
        <taxon>Metazoa</taxon>
        <taxon>Chordata</taxon>
        <taxon>Craniata</taxon>
        <taxon>Vertebrata</taxon>
        <taxon>Cyclostomata</taxon>
        <taxon>Myxini</taxon>
        <taxon>Myxiniformes</taxon>
        <taxon>Myxinidae</taxon>
        <taxon>Eptatretinae</taxon>
        <taxon>Eptatretus</taxon>
    </lineage>
</organism>
<evidence type="ECO:0000256" key="8">
    <source>
        <dbReference type="ARBA" id="ARBA00022989"/>
    </source>
</evidence>
<dbReference type="GO" id="GO:0016020">
    <property type="term" value="C:membrane"/>
    <property type="evidence" value="ECO:0007669"/>
    <property type="project" value="UniProtKB-SubCell"/>
</dbReference>
<reference evidence="19" key="1">
    <citation type="submission" date="2025-08" db="UniProtKB">
        <authorList>
            <consortium name="Ensembl"/>
        </authorList>
    </citation>
    <scope>IDENTIFICATION</scope>
</reference>
<dbReference type="GO" id="GO:0004672">
    <property type="term" value="F:protein kinase activity"/>
    <property type="evidence" value="ECO:0007669"/>
    <property type="project" value="InterPro"/>
</dbReference>
<dbReference type="InterPro" id="IPR011009">
    <property type="entry name" value="Kinase-like_dom_sf"/>
</dbReference>
<dbReference type="Gene3D" id="3.30.200.20">
    <property type="entry name" value="Phosphorylase Kinase, domain 1"/>
    <property type="match status" value="1"/>
</dbReference>
<name>A0A8C4R588_EPTBU</name>
<dbReference type="GeneTree" id="ENSGT00940000158022"/>
<reference evidence="19" key="2">
    <citation type="submission" date="2025-09" db="UniProtKB">
        <authorList>
            <consortium name="Ensembl"/>
        </authorList>
    </citation>
    <scope>IDENTIFICATION</scope>
</reference>
<keyword evidence="6" id="KW-0677">Repeat</keyword>
<keyword evidence="4" id="KW-0812">Transmembrane</keyword>
<sequence>KLLFFPHGFGISIMVFCIPQKGLKVGFLSNGYLLATTPYRPHLWIYVGATNHIISLNSALQVLDSFKTGPTCAGTQTGPCGLPLNGANCNNTNQLLLIYFGNGKRWLFSCGDAGRGACLLHELPHSAPHDVSSSVKCLFRSPQPHDCPDCVVSPLGSCGLLVSLSQMYLYVGNEVKERPAQGYSNFTLSRRRLLATINGFDYIDSDTSTITVTPSLHDNYHIHYVHSFTSGRYAYFLSVHREIGAPPVYHTRLARLCKDDDHLHSYVELTLQCTFNERRRKRSSSGGLKIYNLLQAATVGRVGLRLARLKKFRTDEDVLFGVFAQSEPNSNKPLADSAVCAFSLNRIDERITEGLQQCFSGGTGQKQTKGLEYFFVEPRFCEPKVSDRRLLYTRILVPTAYDRHDLFQQTLKGFRITSITVAVAESDTVFSLGTDSGCIFFVIDVLAQLTAVPAAGPACQHYLSCSSCLSTPDLLKCGWCAGRCTVQKQCLSYLWMPKSCPPIVKEVSPERVPAQGGTVLTIRGDYLMMSDHRGSNRYDVQLHETICNVHLETCNRTTYVPTSSAFPMPKVQTFSPRRGPAAGGTLLTVTGNDLDAGSDVFVSLGNTPWIFELNHVPRSQTLDQMHTVGPIRPRIQNVPAHVSMSHTDMEDSHSTEEFLREAIIMRDLEHPNVLSLLGISLTQHGAPLVVLPYMKHGDVAHFIRQESHVSVHLCSTRVHLPDDRKYLHFKPTTHTNNCSNNRKLGLPKTDQMWRVQSKYIPMRCKTGRRKRPGWLSSEIRNAMKERQKWSFGVLLWELLTRGVPPYADIDPFDMTFYLLSGRRLPQPEFCPATLFQLMVACWQPYPEARPSFPDIVTSISALLSHLEGEHYISLHPTYVNLDQKSPYEPLNQTDISAEHPDTFWLSIASVYFLS</sequence>
<dbReference type="SUPFAM" id="SSF56112">
    <property type="entry name" value="Protein kinase-like (PK-like)"/>
    <property type="match status" value="1"/>
</dbReference>
<dbReference type="Pfam" id="PF07714">
    <property type="entry name" value="PK_Tyr_Ser-Thr"/>
    <property type="match status" value="1"/>
</dbReference>
<comment type="similarity">
    <text evidence="2">Belongs to the plexin family.</text>
</comment>
<keyword evidence="7" id="KW-0832">Ubl conjugation</keyword>
<dbReference type="SUPFAM" id="SSF101912">
    <property type="entry name" value="Sema domain"/>
    <property type="match status" value="1"/>
</dbReference>
<evidence type="ECO:0000256" key="15">
    <source>
        <dbReference type="ARBA" id="ARBA00033136"/>
    </source>
</evidence>
<evidence type="ECO:0000256" key="12">
    <source>
        <dbReference type="ARBA" id="ARBA00030820"/>
    </source>
</evidence>
<dbReference type="PANTHER" id="PTHR22625">
    <property type="entry name" value="PLEXIN"/>
    <property type="match status" value="1"/>
</dbReference>
<dbReference type="Pfam" id="PF01403">
    <property type="entry name" value="Sema"/>
    <property type="match status" value="1"/>
</dbReference>
<keyword evidence="9" id="KW-0472">Membrane</keyword>
<dbReference type="InterPro" id="IPR031148">
    <property type="entry name" value="Plexin"/>
</dbReference>
<dbReference type="Pfam" id="PF01833">
    <property type="entry name" value="TIG"/>
    <property type="match status" value="2"/>
</dbReference>
<evidence type="ECO:0000256" key="1">
    <source>
        <dbReference type="ARBA" id="ARBA00004167"/>
    </source>
</evidence>
<evidence type="ECO:0000313" key="20">
    <source>
        <dbReference type="Proteomes" id="UP000694388"/>
    </source>
</evidence>
<dbReference type="InterPro" id="IPR002909">
    <property type="entry name" value="IPT_dom"/>
</dbReference>
<evidence type="ECO:0000256" key="9">
    <source>
        <dbReference type="ARBA" id="ARBA00023136"/>
    </source>
</evidence>
<dbReference type="Gene3D" id="1.10.510.10">
    <property type="entry name" value="Transferase(Phosphotransferase) domain 1"/>
    <property type="match status" value="1"/>
</dbReference>
<dbReference type="PANTHER" id="PTHR22625:SF61">
    <property type="entry name" value="HEPATOCYTE GROWTH FACTOR RECEPTOR"/>
    <property type="match status" value="1"/>
</dbReference>
<dbReference type="InterPro" id="IPR036352">
    <property type="entry name" value="Semap_dom_sf"/>
</dbReference>
<dbReference type="Gene3D" id="2.130.10.10">
    <property type="entry name" value="YVTN repeat-like/Quinoprotein amine dehydrogenase"/>
    <property type="match status" value="1"/>
</dbReference>
<dbReference type="InterPro" id="IPR002165">
    <property type="entry name" value="Plexin_repeat"/>
</dbReference>
<keyword evidence="20" id="KW-1185">Reference proteome</keyword>
<evidence type="ECO:0000256" key="10">
    <source>
        <dbReference type="ARBA" id="ARBA00023157"/>
    </source>
</evidence>
<feature type="domain" description="Protein kinase" evidence="17">
    <location>
        <begin position="596"/>
        <end position="878"/>
    </location>
</feature>
<evidence type="ECO:0000256" key="7">
    <source>
        <dbReference type="ARBA" id="ARBA00022843"/>
    </source>
</evidence>
<dbReference type="InterPro" id="IPR001627">
    <property type="entry name" value="Semap_dom"/>
</dbReference>
<dbReference type="SUPFAM" id="SSF103575">
    <property type="entry name" value="Plexin repeat"/>
    <property type="match status" value="1"/>
</dbReference>
<dbReference type="InterPro" id="IPR015943">
    <property type="entry name" value="WD40/YVTN_repeat-like_dom_sf"/>
</dbReference>
<dbReference type="CDD" id="cd00603">
    <property type="entry name" value="IPT_PCSR"/>
    <property type="match status" value="1"/>
</dbReference>
<dbReference type="InterPro" id="IPR001245">
    <property type="entry name" value="Ser-Thr/Tyr_kinase_cat_dom"/>
</dbReference>
<dbReference type="SMART" id="SM00630">
    <property type="entry name" value="Sema"/>
    <property type="match status" value="1"/>
</dbReference>
<dbReference type="InterPro" id="IPR013783">
    <property type="entry name" value="Ig-like_fold"/>
</dbReference>
<evidence type="ECO:0000256" key="3">
    <source>
        <dbReference type="ARBA" id="ARBA00019839"/>
    </source>
</evidence>
<comment type="subcellular location">
    <subcellularLocation>
        <location evidence="1">Membrane</location>
        <topology evidence="1">Single-pass membrane protein</topology>
    </subcellularLocation>
</comment>
<comment type="caution">
    <text evidence="16">Lacks conserved residue(s) required for the propagation of feature annotation.</text>
</comment>
<evidence type="ECO:0000256" key="4">
    <source>
        <dbReference type="ARBA" id="ARBA00022692"/>
    </source>
</evidence>
<evidence type="ECO:0000256" key="14">
    <source>
        <dbReference type="ARBA" id="ARBA00033117"/>
    </source>
</evidence>
<dbReference type="SUPFAM" id="SSF81296">
    <property type="entry name" value="E set domains"/>
    <property type="match status" value="1"/>
</dbReference>
<evidence type="ECO:0000256" key="2">
    <source>
        <dbReference type="ARBA" id="ARBA00010297"/>
    </source>
</evidence>
<protein>
    <recommendedName>
        <fullName evidence="3">Hepatocyte growth factor receptor</fullName>
    </recommendedName>
    <alternativeName>
        <fullName evidence="15">HGF/SF receptor</fullName>
    </alternativeName>
    <alternativeName>
        <fullName evidence="14">Proto-oncogene c-Met</fullName>
    </alternativeName>
    <alternativeName>
        <fullName evidence="12">Scatter factor receptor</fullName>
    </alternativeName>
    <alternativeName>
        <fullName evidence="13">Tyrosine-protein kinase Met</fullName>
    </alternativeName>
</protein>
<evidence type="ECO:0000313" key="19">
    <source>
        <dbReference type="Ensembl" id="ENSEBUP00000024371.1"/>
    </source>
</evidence>
<dbReference type="Gene3D" id="3.30.1680.10">
    <property type="entry name" value="ligand-binding face of the semaphorins, domain 2"/>
    <property type="match status" value="1"/>
</dbReference>
<dbReference type="PROSITE" id="PS50011">
    <property type="entry name" value="PROTEIN_KINASE_DOM"/>
    <property type="match status" value="1"/>
</dbReference>
<dbReference type="InterPro" id="IPR000719">
    <property type="entry name" value="Prot_kinase_dom"/>
</dbReference>
<keyword evidence="8" id="KW-1133">Transmembrane helix</keyword>
<feature type="domain" description="Sema" evidence="18">
    <location>
        <begin position="1"/>
        <end position="514"/>
    </location>
</feature>
<keyword evidence="11" id="KW-0325">Glycoprotein</keyword>
<dbReference type="PROSITE" id="PS51004">
    <property type="entry name" value="SEMA"/>
    <property type="match status" value="1"/>
</dbReference>
<evidence type="ECO:0000256" key="11">
    <source>
        <dbReference type="ARBA" id="ARBA00023180"/>
    </source>
</evidence>
<evidence type="ECO:0000259" key="17">
    <source>
        <dbReference type="PROSITE" id="PS50011"/>
    </source>
</evidence>
<dbReference type="SMART" id="SM00423">
    <property type="entry name" value="PSI"/>
    <property type="match status" value="1"/>
</dbReference>
<dbReference type="GO" id="GO:0005524">
    <property type="term" value="F:ATP binding"/>
    <property type="evidence" value="ECO:0007669"/>
    <property type="project" value="InterPro"/>
</dbReference>
<evidence type="ECO:0000256" key="13">
    <source>
        <dbReference type="ARBA" id="ARBA00033031"/>
    </source>
</evidence>
<evidence type="ECO:0000256" key="5">
    <source>
        <dbReference type="ARBA" id="ARBA00022729"/>
    </source>
</evidence>
<dbReference type="Proteomes" id="UP000694388">
    <property type="component" value="Unplaced"/>
</dbReference>
<dbReference type="InterPro" id="IPR014756">
    <property type="entry name" value="Ig_E-set"/>
</dbReference>
<dbReference type="AlphaFoldDB" id="A0A8C4R588"/>
<dbReference type="PRINTS" id="PR00109">
    <property type="entry name" value="TYRKINASE"/>
</dbReference>